<dbReference type="InParanoid" id="A0A3N4LAK9"/>
<dbReference type="FunCoup" id="A0A3N4LAK9">
    <property type="interactions" value="144"/>
</dbReference>
<evidence type="ECO:0000256" key="1">
    <source>
        <dbReference type="SAM" id="MobiDB-lite"/>
    </source>
</evidence>
<dbReference type="GO" id="GO:0032543">
    <property type="term" value="P:mitochondrial translation"/>
    <property type="evidence" value="ECO:0007669"/>
    <property type="project" value="InterPro"/>
</dbReference>
<dbReference type="OrthoDB" id="2281895at2759"/>
<dbReference type="Gene3D" id="1.10.1520.10">
    <property type="entry name" value="Ribonuclease III domain"/>
    <property type="match status" value="1"/>
</dbReference>
<dbReference type="GO" id="GO:0006396">
    <property type="term" value="P:RNA processing"/>
    <property type="evidence" value="ECO:0007669"/>
    <property type="project" value="InterPro"/>
</dbReference>
<name>A0A3N4LAK9_9PEZI</name>
<feature type="domain" description="RNase III" evidence="2">
    <location>
        <begin position="111"/>
        <end position="270"/>
    </location>
</feature>
<evidence type="ECO:0000313" key="4">
    <source>
        <dbReference type="Proteomes" id="UP000267821"/>
    </source>
</evidence>
<organism evidence="3 4">
    <name type="scientific">Terfezia boudieri ATCC MYA-4762</name>
    <dbReference type="NCBI Taxonomy" id="1051890"/>
    <lineage>
        <taxon>Eukaryota</taxon>
        <taxon>Fungi</taxon>
        <taxon>Dikarya</taxon>
        <taxon>Ascomycota</taxon>
        <taxon>Pezizomycotina</taxon>
        <taxon>Pezizomycetes</taxon>
        <taxon>Pezizales</taxon>
        <taxon>Pezizaceae</taxon>
        <taxon>Terfezia</taxon>
    </lineage>
</organism>
<dbReference type="SUPFAM" id="SSF69065">
    <property type="entry name" value="RNase III domain-like"/>
    <property type="match status" value="2"/>
</dbReference>
<evidence type="ECO:0000313" key="3">
    <source>
        <dbReference type="EMBL" id="RPB19893.1"/>
    </source>
</evidence>
<dbReference type="GO" id="GO:0005762">
    <property type="term" value="C:mitochondrial large ribosomal subunit"/>
    <property type="evidence" value="ECO:0007669"/>
    <property type="project" value="InterPro"/>
</dbReference>
<dbReference type="CDD" id="cd00593">
    <property type="entry name" value="RIBOc"/>
    <property type="match status" value="1"/>
</dbReference>
<dbReference type="PANTHER" id="PTHR28160:SF1">
    <property type="entry name" value="LARGE RIBOSOMAL SUBUNIT PROTEIN ML57"/>
    <property type="match status" value="1"/>
</dbReference>
<protein>
    <recommendedName>
        <fullName evidence="2">RNase III domain-containing protein</fullName>
    </recommendedName>
</protein>
<dbReference type="InterPro" id="IPR040030">
    <property type="entry name" value="Ribosomal_mL57"/>
</dbReference>
<sequence length="278" mass="31269">MALGASSLRPVLSSCTRCLQPHLWPIAYTQPVVRTFHQPSRTNSSEAEEQRSTVTYALPRTKIYEYTRPQPRAPVKHRQTAQQFEVNDSQTVLDEMYWKLLGPQGVDILTPELRWQAVTHASFDHGRQPYNNKLAFLGRRILFLHATLHILNQARSPSATRETSSKSEPPETISSDSATYLAPIPFEHPDYKNLDAATYEAVGEYSSEDSLAEFASAAGLHRVMRWKPMNPWNLVQSGIDTVAVECVHAIIGAIALSRGGLEAKKFVTRLLEQRKLSM</sequence>
<dbReference type="InterPro" id="IPR000999">
    <property type="entry name" value="RNase_III_dom"/>
</dbReference>
<dbReference type="Proteomes" id="UP000267821">
    <property type="component" value="Unassembled WGS sequence"/>
</dbReference>
<reference evidence="3 4" key="1">
    <citation type="journal article" date="2018" name="Nat. Ecol. Evol.">
        <title>Pezizomycetes genomes reveal the molecular basis of ectomycorrhizal truffle lifestyle.</title>
        <authorList>
            <person name="Murat C."/>
            <person name="Payen T."/>
            <person name="Noel B."/>
            <person name="Kuo A."/>
            <person name="Morin E."/>
            <person name="Chen J."/>
            <person name="Kohler A."/>
            <person name="Krizsan K."/>
            <person name="Balestrini R."/>
            <person name="Da Silva C."/>
            <person name="Montanini B."/>
            <person name="Hainaut M."/>
            <person name="Levati E."/>
            <person name="Barry K.W."/>
            <person name="Belfiori B."/>
            <person name="Cichocki N."/>
            <person name="Clum A."/>
            <person name="Dockter R.B."/>
            <person name="Fauchery L."/>
            <person name="Guy J."/>
            <person name="Iotti M."/>
            <person name="Le Tacon F."/>
            <person name="Lindquist E.A."/>
            <person name="Lipzen A."/>
            <person name="Malagnac F."/>
            <person name="Mello A."/>
            <person name="Molinier V."/>
            <person name="Miyauchi S."/>
            <person name="Poulain J."/>
            <person name="Riccioni C."/>
            <person name="Rubini A."/>
            <person name="Sitrit Y."/>
            <person name="Splivallo R."/>
            <person name="Traeger S."/>
            <person name="Wang M."/>
            <person name="Zifcakova L."/>
            <person name="Wipf D."/>
            <person name="Zambonelli A."/>
            <person name="Paolocci F."/>
            <person name="Nowrousian M."/>
            <person name="Ottonello S."/>
            <person name="Baldrian P."/>
            <person name="Spatafora J.W."/>
            <person name="Henrissat B."/>
            <person name="Nagy L.G."/>
            <person name="Aury J.M."/>
            <person name="Wincker P."/>
            <person name="Grigoriev I.V."/>
            <person name="Bonfante P."/>
            <person name="Martin F.M."/>
        </authorList>
    </citation>
    <scope>NUCLEOTIDE SEQUENCE [LARGE SCALE GENOMIC DNA]</scope>
    <source>
        <strain evidence="3 4">ATCC MYA-4762</strain>
    </source>
</reference>
<dbReference type="InterPro" id="IPR036389">
    <property type="entry name" value="RNase_III_sf"/>
</dbReference>
<dbReference type="Pfam" id="PF14622">
    <property type="entry name" value="Ribonucleas_3_3"/>
    <property type="match status" value="1"/>
</dbReference>
<dbReference type="GO" id="GO:0003735">
    <property type="term" value="F:structural constituent of ribosome"/>
    <property type="evidence" value="ECO:0007669"/>
    <property type="project" value="InterPro"/>
</dbReference>
<dbReference type="AlphaFoldDB" id="A0A3N4LAK9"/>
<feature type="region of interest" description="Disordered" evidence="1">
    <location>
        <begin position="155"/>
        <end position="176"/>
    </location>
</feature>
<evidence type="ECO:0000259" key="2">
    <source>
        <dbReference type="Pfam" id="PF14622"/>
    </source>
</evidence>
<dbReference type="STRING" id="1051890.A0A3N4LAK9"/>
<proteinExistence type="predicted"/>
<gene>
    <name evidence="3" type="ORF">L211DRAFT_813930</name>
</gene>
<dbReference type="EMBL" id="ML121582">
    <property type="protein sequence ID" value="RPB19893.1"/>
    <property type="molecule type" value="Genomic_DNA"/>
</dbReference>
<dbReference type="GO" id="GO:0004525">
    <property type="term" value="F:ribonuclease III activity"/>
    <property type="evidence" value="ECO:0007669"/>
    <property type="project" value="InterPro"/>
</dbReference>
<dbReference type="PANTHER" id="PTHR28160">
    <property type="entry name" value="54S RIBOSOMAL PROTEIN L15, MITOCHONDRIAL"/>
    <property type="match status" value="1"/>
</dbReference>
<keyword evidence="4" id="KW-1185">Reference proteome</keyword>
<accession>A0A3N4LAK9</accession>